<dbReference type="NCBIfam" id="NF004490">
    <property type="entry name" value="PRK05820.1"/>
    <property type="match status" value="1"/>
</dbReference>
<dbReference type="EMBL" id="JAVAMP010000005">
    <property type="protein sequence ID" value="MDP5274979.1"/>
    <property type="molecule type" value="Genomic_DNA"/>
</dbReference>
<proteinExistence type="inferred from homology"/>
<comment type="cofactor">
    <cofactor evidence="2">
        <name>K(+)</name>
        <dbReference type="ChEBI" id="CHEBI:29103"/>
    </cofactor>
</comment>
<dbReference type="InterPro" id="IPR017459">
    <property type="entry name" value="Glycosyl_Trfase_fam3_N_dom"/>
</dbReference>
<keyword evidence="14" id="KW-1185">Reference proteome</keyword>
<dbReference type="SUPFAM" id="SSF52418">
    <property type="entry name" value="Nucleoside phosphorylase/phosphoribosyltransferase catalytic domain"/>
    <property type="match status" value="1"/>
</dbReference>
<dbReference type="InterPro" id="IPR036320">
    <property type="entry name" value="Glycosyl_Trfase_fam3_N_dom_sf"/>
</dbReference>
<reference evidence="13 14" key="1">
    <citation type="submission" date="2023-08" db="EMBL/GenBank/DDBJ databases">
        <authorList>
            <person name="Park J.-S."/>
        </authorList>
    </citation>
    <scope>NUCLEOTIDE SEQUENCE [LARGE SCALE GENOMIC DNA]</scope>
    <source>
        <strain evidence="13 14">2205SS18-9</strain>
    </source>
</reference>
<accession>A0ABT9J1U6</accession>
<organism evidence="13 14">
    <name type="scientific">Chengkuizengella axinellae</name>
    <dbReference type="NCBI Taxonomy" id="3064388"/>
    <lineage>
        <taxon>Bacteria</taxon>
        <taxon>Bacillati</taxon>
        <taxon>Bacillota</taxon>
        <taxon>Bacilli</taxon>
        <taxon>Bacillales</taxon>
        <taxon>Paenibacillaceae</taxon>
        <taxon>Chengkuizengella</taxon>
    </lineage>
</organism>
<dbReference type="Gene3D" id="3.40.1030.10">
    <property type="entry name" value="Nucleoside phosphorylase/phosphoribosyltransferase catalytic domain"/>
    <property type="match status" value="1"/>
</dbReference>
<dbReference type="InterPro" id="IPR000312">
    <property type="entry name" value="Glycosyl_Trfase_fam3"/>
</dbReference>
<evidence type="ECO:0000256" key="3">
    <source>
        <dbReference type="ARBA" id="ARBA00003877"/>
    </source>
</evidence>
<evidence type="ECO:0000256" key="7">
    <source>
        <dbReference type="ARBA" id="ARBA00014680"/>
    </source>
</evidence>
<dbReference type="InterPro" id="IPR035902">
    <property type="entry name" value="Nuc_phospho_transferase"/>
</dbReference>
<dbReference type="Gene3D" id="1.20.970.10">
    <property type="entry name" value="Transferase, Pyrimidine Nucleoside Phosphorylase, Chain C"/>
    <property type="match status" value="1"/>
</dbReference>
<evidence type="ECO:0000256" key="1">
    <source>
        <dbReference type="ARBA" id="ARBA00001066"/>
    </source>
</evidence>
<dbReference type="InterPro" id="IPR018090">
    <property type="entry name" value="Pyrmidine_PPas_bac/euk"/>
</dbReference>
<dbReference type="Pfam" id="PF02885">
    <property type="entry name" value="Glycos_trans_3N"/>
    <property type="match status" value="1"/>
</dbReference>
<evidence type="ECO:0000256" key="5">
    <source>
        <dbReference type="ARBA" id="ARBA00011738"/>
    </source>
</evidence>
<dbReference type="EC" id="2.4.2.2" evidence="6"/>
<evidence type="ECO:0000256" key="8">
    <source>
        <dbReference type="ARBA" id="ARBA00022676"/>
    </source>
</evidence>
<keyword evidence="8 13" id="KW-0328">Glycosyltransferase</keyword>
<comment type="subunit">
    <text evidence="5">Homodimer.</text>
</comment>
<comment type="caution">
    <text evidence="13">The sequence shown here is derived from an EMBL/GenBank/DDBJ whole genome shotgun (WGS) entry which is preliminary data.</text>
</comment>
<dbReference type="InterPro" id="IPR013102">
    <property type="entry name" value="PYNP_C"/>
</dbReference>
<dbReference type="SMART" id="SM00941">
    <property type="entry name" value="PYNP_C"/>
    <property type="match status" value="1"/>
</dbReference>
<name>A0ABT9J1U6_9BACL</name>
<dbReference type="Pfam" id="PF00591">
    <property type="entry name" value="Glycos_transf_3"/>
    <property type="match status" value="1"/>
</dbReference>
<dbReference type="InterPro" id="IPR036566">
    <property type="entry name" value="PYNP-like_C_sf"/>
</dbReference>
<keyword evidence="9 13" id="KW-0808">Transferase</keyword>
<evidence type="ECO:0000259" key="12">
    <source>
        <dbReference type="SMART" id="SM00941"/>
    </source>
</evidence>
<dbReference type="SUPFAM" id="SSF47648">
    <property type="entry name" value="Nucleoside phosphorylase/phosphoribosyltransferase N-terminal domain"/>
    <property type="match status" value="1"/>
</dbReference>
<dbReference type="PANTHER" id="PTHR10515">
    <property type="entry name" value="THYMIDINE PHOSPHORYLASE"/>
    <property type="match status" value="1"/>
</dbReference>
<dbReference type="PROSITE" id="PS00647">
    <property type="entry name" value="THYMID_PHOSPHORYLASE"/>
    <property type="match status" value="1"/>
</dbReference>
<evidence type="ECO:0000256" key="4">
    <source>
        <dbReference type="ARBA" id="ARBA00006915"/>
    </source>
</evidence>
<dbReference type="PANTHER" id="PTHR10515:SF0">
    <property type="entry name" value="THYMIDINE PHOSPHORYLASE"/>
    <property type="match status" value="1"/>
</dbReference>
<gene>
    <name evidence="13" type="ORF">Q5Y73_12740</name>
</gene>
<dbReference type="NCBIfam" id="NF004747">
    <property type="entry name" value="PRK06078.1"/>
    <property type="match status" value="1"/>
</dbReference>
<protein>
    <recommendedName>
        <fullName evidence="7">Pyrimidine-nucleoside phosphorylase</fullName>
        <ecNumber evidence="6">2.4.2.2</ecNumber>
    </recommendedName>
</protein>
<dbReference type="Proteomes" id="UP001231941">
    <property type="component" value="Unassembled WGS sequence"/>
</dbReference>
<dbReference type="SUPFAM" id="SSF54680">
    <property type="entry name" value="Pyrimidine nucleoside phosphorylase C-terminal domain"/>
    <property type="match status" value="1"/>
</dbReference>
<evidence type="ECO:0000256" key="9">
    <source>
        <dbReference type="ARBA" id="ARBA00022679"/>
    </source>
</evidence>
<feature type="domain" description="Pyrimidine nucleoside phosphorylase C-terminal" evidence="12">
    <location>
        <begin position="345"/>
        <end position="418"/>
    </location>
</feature>
<evidence type="ECO:0000313" key="14">
    <source>
        <dbReference type="Proteomes" id="UP001231941"/>
    </source>
</evidence>
<comment type="catalytic activity">
    <reaction evidence="1">
        <text>2'-deoxyuridine + phosphate = 2-deoxy-alpha-D-ribose 1-phosphate + uracil</text>
        <dbReference type="Rhea" id="RHEA:22824"/>
        <dbReference type="ChEBI" id="CHEBI:16450"/>
        <dbReference type="ChEBI" id="CHEBI:17568"/>
        <dbReference type="ChEBI" id="CHEBI:43474"/>
        <dbReference type="ChEBI" id="CHEBI:57259"/>
        <dbReference type="EC" id="2.4.2.2"/>
    </reaction>
</comment>
<dbReference type="RefSeq" id="WP_305992289.1">
    <property type="nucleotide sequence ID" value="NZ_JAVAMP010000005.1"/>
</dbReference>
<comment type="function">
    <text evidence="3">Catalyzes phosphorolysis of the pyrimidine nucleosides uridine, thymidine and 2'-deoxyuridine with the formation of the corresponding pyrimidine base and ribose-1-phosphate.</text>
</comment>
<dbReference type="InterPro" id="IPR017872">
    <property type="entry name" value="Pyrmidine_PPase_CS"/>
</dbReference>
<dbReference type="Pfam" id="PF07831">
    <property type="entry name" value="PYNP_C"/>
    <property type="match status" value="1"/>
</dbReference>
<dbReference type="GO" id="GO:0016154">
    <property type="term" value="F:pyrimidine-nucleoside phosphorylase activity"/>
    <property type="evidence" value="ECO:0007669"/>
    <property type="project" value="UniProtKB-EC"/>
</dbReference>
<evidence type="ECO:0000256" key="10">
    <source>
        <dbReference type="ARBA" id="ARBA00048453"/>
    </source>
</evidence>
<dbReference type="PIRSF" id="PIRSF000478">
    <property type="entry name" value="TP_PyNP"/>
    <property type="match status" value="1"/>
</dbReference>
<evidence type="ECO:0000256" key="11">
    <source>
        <dbReference type="ARBA" id="ARBA00048525"/>
    </source>
</evidence>
<evidence type="ECO:0000256" key="6">
    <source>
        <dbReference type="ARBA" id="ARBA00011889"/>
    </source>
</evidence>
<evidence type="ECO:0000256" key="2">
    <source>
        <dbReference type="ARBA" id="ARBA00001958"/>
    </source>
</evidence>
<comment type="similarity">
    <text evidence="4">Belongs to the thymidine/pyrimidine-nucleoside phosphorylase family.</text>
</comment>
<sequence>MRMVDLIAKKRDGHELNKQEIDFIIEGYTSKEIPEYQMSAFSMAIFFQGMTKDERVYLTDAMVKSGDVINLSEIEGIKVDKHSTGGVGDTTTLVLAPLVAAVGVPVAKMSGRGLGHTGGTIDKLESVPGFHVELSNDEFVRLVNENKIAVIGQSANLTPADKSLYGLRDVTATVDSIPLIASSIMSKKIAAGADAIVLDVKTGDGAFMKKLDDASDLADAMVDIGNGVGRKTMAIISDMSQPLGFAVGNALEVKEAIDTLVGKGPKDLHELCLTLGSHMVMLAGKAKDTEEARKMLVEVMESGAALEAFKTFLTSQGGDASVIDDPTKLPTAIHTIEVAAKTSGYISKIIADQIGTAAMLLGAGRATKESEIDLSVGLVLKKKIGDFVQTGESLVTIHANSEKVEEVIQLIYDAYSIVEKPVEAPTLIYKEIVK</sequence>
<evidence type="ECO:0000313" key="13">
    <source>
        <dbReference type="EMBL" id="MDP5274979.1"/>
    </source>
</evidence>
<dbReference type="Gene3D" id="3.90.1170.30">
    <property type="entry name" value="Pyrimidine nucleoside phosphorylase-like, C-terminal domain"/>
    <property type="match status" value="1"/>
</dbReference>
<dbReference type="NCBIfam" id="TIGR02644">
    <property type="entry name" value="Y_phosphoryl"/>
    <property type="match status" value="1"/>
</dbReference>
<comment type="catalytic activity">
    <reaction evidence="11">
        <text>thymidine + phosphate = 2-deoxy-alpha-D-ribose 1-phosphate + thymine</text>
        <dbReference type="Rhea" id="RHEA:16037"/>
        <dbReference type="ChEBI" id="CHEBI:17748"/>
        <dbReference type="ChEBI" id="CHEBI:17821"/>
        <dbReference type="ChEBI" id="CHEBI:43474"/>
        <dbReference type="ChEBI" id="CHEBI:57259"/>
        <dbReference type="EC" id="2.4.2.2"/>
    </reaction>
</comment>
<comment type="catalytic activity">
    <reaction evidence="10">
        <text>uridine + phosphate = alpha-D-ribose 1-phosphate + uracil</text>
        <dbReference type="Rhea" id="RHEA:24388"/>
        <dbReference type="ChEBI" id="CHEBI:16704"/>
        <dbReference type="ChEBI" id="CHEBI:17568"/>
        <dbReference type="ChEBI" id="CHEBI:43474"/>
        <dbReference type="ChEBI" id="CHEBI:57720"/>
        <dbReference type="EC" id="2.4.2.2"/>
    </reaction>
</comment>
<dbReference type="InterPro" id="IPR000053">
    <property type="entry name" value="Thymidine/pyrmidine_PPase"/>
</dbReference>